<dbReference type="PANTHER" id="PTHR21573">
    <property type="entry name" value="ER MEMBRANE PROTEIN COMPLEX SUBUNIT 1"/>
    <property type="match status" value="1"/>
</dbReference>
<evidence type="ECO:0000256" key="9">
    <source>
        <dbReference type="ARBA" id="ARBA00023136"/>
    </source>
</evidence>
<gene>
    <name evidence="15" type="ORF">CLUMA_CG016197</name>
</gene>
<dbReference type="PANTHER" id="PTHR21573:SF0">
    <property type="entry name" value="ER MEMBRANE PROTEIN COMPLEX SUBUNIT 1"/>
    <property type="match status" value="1"/>
</dbReference>
<evidence type="ECO:0000256" key="5">
    <source>
        <dbReference type="ARBA" id="ARBA00022692"/>
    </source>
</evidence>
<keyword evidence="5 11" id="KW-0812">Transmembrane</keyword>
<dbReference type="InterPro" id="IPR058545">
    <property type="entry name" value="Beta-prop_EMC1_1st"/>
</dbReference>
<dbReference type="Pfam" id="PF25293">
    <property type="entry name" value="Beta-prop_EMC1_N"/>
    <property type="match status" value="1"/>
</dbReference>
<feature type="domain" description="EMC1 first beta-propeller" evidence="14">
    <location>
        <begin position="26"/>
        <end position="101"/>
    </location>
</feature>
<protein>
    <recommendedName>
        <fullName evidence="4">ER membrane protein complex subunit 1</fullName>
    </recommendedName>
</protein>
<evidence type="ECO:0000256" key="8">
    <source>
        <dbReference type="ARBA" id="ARBA00022989"/>
    </source>
</evidence>
<comment type="subunit">
    <text evidence="3">Component of the ER membrane protein complex (EMC).</text>
</comment>
<keyword evidence="9 11" id="KW-0472">Membrane</keyword>
<dbReference type="GO" id="GO:0034975">
    <property type="term" value="P:protein folding in endoplasmic reticulum"/>
    <property type="evidence" value="ECO:0007669"/>
    <property type="project" value="TreeGrafter"/>
</dbReference>
<dbReference type="GO" id="GO:0072546">
    <property type="term" value="C:EMC complex"/>
    <property type="evidence" value="ECO:0007669"/>
    <property type="project" value="InterPro"/>
</dbReference>
<name>A0A1J1IS91_9DIPT</name>
<comment type="similarity">
    <text evidence="2">Belongs to the EMC1 family.</text>
</comment>
<feature type="domain" description="ER membrane protein complex subunit 1 C-terminal" evidence="13">
    <location>
        <begin position="631"/>
        <end position="837"/>
    </location>
</feature>
<keyword evidence="7" id="KW-0256">Endoplasmic reticulum</keyword>
<organism evidence="15 16">
    <name type="scientific">Clunio marinus</name>
    <dbReference type="NCBI Taxonomy" id="568069"/>
    <lineage>
        <taxon>Eukaryota</taxon>
        <taxon>Metazoa</taxon>
        <taxon>Ecdysozoa</taxon>
        <taxon>Arthropoda</taxon>
        <taxon>Hexapoda</taxon>
        <taxon>Insecta</taxon>
        <taxon>Pterygota</taxon>
        <taxon>Neoptera</taxon>
        <taxon>Endopterygota</taxon>
        <taxon>Diptera</taxon>
        <taxon>Nematocera</taxon>
        <taxon>Chironomoidea</taxon>
        <taxon>Chironomidae</taxon>
        <taxon>Clunio</taxon>
    </lineage>
</organism>
<reference evidence="15 16" key="1">
    <citation type="submission" date="2015-04" db="EMBL/GenBank/DDBJ databases">
        <authorList>
            <person name="Syromyatnikov M.Y."/>
            <person name="Popov V.N."/>
        </authorList>
    </citation>
    <scope>NUCLEOTIDE SEQUENCE [LARGE SCALE GENOMIC DNA]</scope>
</reference>
<evidence type="ECO:0000313" key="15">
    <source>
        <dbReference type="EMBL" id="CRL03016.1"/>
    </source>
</evidence>
<dbReference type="OrthoDB" id="28092at2759"/>
<evidence type="ECO:0000259" key="14">
    <source>
        <dbReference type="Pfam" id="PF25293"/>
    </source>
</evidence>
<sequence>MKNSFNLINKLASFLIICLVFASVNALFEDQIGKFDWRQRYIGKIKFAQFDPVTADRAFVVTEENVLATLSSRNGDILWRRILETDESRGLVRFLYVNKDSKSVMRRTGEEADVFEYVANTGQQKTATSSKITAGWITKDKCLLTGNSFVCLVKDQLLVLDLLANQNNVRTKALDSPANDIKLILGQDGFIQVGRQVISLSDLRVVFENRKLVNVFMDNSLIQLVKENNEIKIKMDEQELTTLADLPETIDNNLNILCVKCKPKKDNIGQLACRFLLSTDDGAIVLVQQSKIKWIREEALTRIDSVELLDLTLSDAQGAIEEELNNQDADIWSSLYRRLHSQYGMVKNIVLHVLGLGPPPSFSERAGLVRDDFGLHKMMVIVTESGKMFGIDSVSGKQHWVRILPNFTRFPNDQSMKVLVQRTSKYYPLSAQCAVIARDKETGNGILYEFNPISGQPINGGIKKLGYKIQQVSLLHKSGENFLRAILFIDDKNGVHVQPETSLAMVDGFFFYVANKNTGDVTGYQIQFENNEATSLPIWSLNLGGTDNEQKITAIAAKNTIERVHSQGRVLADRSVLYKYINPNLIAITTEGPDAVHKNILNVYLVDVVSGSIVFSINHRRVKGPVKIVHSENWLVYTFYNEKIRRNEITSIELYEGKTQTNSTVWSSLNSTPLPLVERQTFIISSSVAALRETITEKGITNKHVLIGMHSGAVSEMSWALLDPRRHSMISPEKQREEGIIPYIPELPLQHESIINYNQTVSKISGIYTAPSGLESTCLVLVYGLDLFVTRVSPSKTFDLLKEDFDYFLISTVLIGLTSASYIVKHLAAKKAIKQAWK</sequence>
<dbReference type="InterPro" id="IPR026895">
    <property type="entry name" value="EMC1"/>
</dbReference>
<evidence type="ECO:0000256" key="12">
    <source>
        <dbReference type="SAM" id="SignalP"/>
    </source>
</evidence>
<proteinExistence type="inferred from homology"/>
<evidence type="ECO:0000259" key="13">
    <source>
        <dbReference type="Pfam" id="PF07774"/>
    </source>
</evidence>
<keyword evidence="10" id="KW-0325">Glycoprotein</keyword>
<comment type="subcellular location">
    <subcellularLocation>
        <location evidence="1">Endoplasmic reticulum membrane</location>
        <topology evidence="1">Single-pass type I membrane protein</topology>
    </subcellularLocation>
</comment>
<feature type="transmembrane region" description="Helical" evidence="11">
    <location>
        <begin position="805"/>
        <end position="824"/>
    </location>
</feature>
<dbReference type="Proteomes" id="UP000183832">
    <property type="component" value="Unassembled WGS sequence"/>
</dbReference>
<dbReference type="AlphaFoldDB" id="A0A1J1IS91"/>
<evidence type="ECO:0000313" key="16">
    <source>
        <dbReference type="Proteomes" id="UP000183832"/>
    </source>
</evidence>
<evidence type="ECO:0000256" key="11">
    <source>
        <dbReference type="SAM" id="Phobius"/>
    </source>
</evidence>
<feature type="chain" id="PRO_5012204649" description="ER membrane protein complex subunit 1" evidence="12">
    <location>
        <begin position="27"/>
        <end position="838"/>
    </location>
</feature>
<accession>A0A1J1IS91</accession>
<evidence type="ECO:0000256" key="2">
    <source>
        <dbReference type="ARBA" id="ARBA00007904"/>
    </source>
</evidence>
<dbReference type="EMBL" id="CVRI01000059">
    <property type="protein sequence ID" value="CRL03016.1"/>
    <property type="molecule type" value="Genomic_DNA"/>
</dbReference>
<evidence type="ECO:0000256" key="6">
    <source>
        <dbReference type="ARBA" id="ARBA00022729"/>
    </source>
</evidence>
<feature type="signal peptide" evidence="12">
    <location>
        <begin position="1"/>
        <end position="26"/>
    </location>
</feature>
<keyword evidence="16" id="KW-1185">Reference proteome</keyword>
<keyword evidence="8 11" id="KW-1133">Transmembrane helix</keyword>
<evidence type="ECO:0000256" key="7">
    <source>
        <dbReference type="ARBA" id="ARBA00022824"/>
    </source>
</evidence>
<keyword evidence="6 12" id="KW-0732">Signal</keyword>
<dbReference type="InterPro" id="IPR011678">
    <property type="entry name" value="EMC1_C"/>
</dbReference>
<dbReference type="STRING" id="568069.A0A1J1IS91"/>
<dbReference type="Pfam" id="PF07774">
    <property type="entry name" value="EMC1_C"/>
    <property type="match status" value="1"/>
</dbReference>
<evidence type="ECO:0000256" key="3">
    <source>
        <dbReference type="ARBA" id="ARBA00011276"/>
    </source>
</evidence>
<evidence type="ECO:0000256" key="1">
    <source>
        <dbReference type="ARBA" id="ARBA00004115"/>
    </source>
</evidence>
<dbReference type="SUPFAM" id="SSF50998">
    <property type="entry name" value="Quinoprotein alcohol dehydrogenase-like"/>
    <property type="match status" value="1"/>
</dbReference>
<evidence type="ECO:0000256" key="10">
    <source>
        <dbReference type="ARBA" id="ARBA00023180"/>
    </source>
</evidence>
<dbReference type="InterPro" id="IPR011047">
    <property type="entry name" value="Quinoprotein_ADH-like_sf"/>
</dbReference>
<evidence type="ECO:0000256" key="4">
    <source>
        <dbReference type="ARBA" id="ARBA00020824"/>
    </source>
</evidence>